<sequence>MDPIYKPREEKRKEREENNWHPVMDDTDRHHRGTSRRSTYTAYSFFSLQLGSRMQQRAYIDHTQAGRDGGGRGSRLARRRSAWWAPCRRPS</sequence>
<feature type="region of interest" description="Disordered" evidence="1">
    <location>
        <begin position="1"/>
        <end position="36"/>
    </location>
</feature>
<accession>C0PMX9</accession>
<evidence type="ECO:0000256" key="1">
    <source>
        <dbReference type="SAM" id="MobiDB-lite"/>
    </source>
</evidence>
<dbReference type="AlphaFoldDB" id="C0PMX9"/>
<feature type="region of interest" description="Disordered" evidence="1">
    <location>
        <begin position="63"/>
        <end position="91"/>
    </location>
</feature>
<dbReference type="EMBL" id="BT069648">
    <property type="protein sequence ID" value="ACN36545.1"/>
    <property type="molecule type" value="mRNA"/>
</dbReference>
<organism evidence="2">
    <name type="scientific">Zea mays</name>
    <name type="common">Maize</name>
    <dbReference type="NCBI Taxonomy" id="4577"/>
    <lineage>
        <taxon>Eukaryota</taxon>
        <taxon>Viridiplantae</taxon>
        <taxon>Streptophyta</taxon>
        <taxon>Embryophyta</taxon>
        <taxon>Tracheophyta</taxon>
        <taxon>Spermatophyta</taxon>
        <taxon>Magnoliopsida</taxon>
        <taxon>Liliopsida</taxon>
        <taxon>Poales</taxon>
        <taxon>Poaceae</taxon>
        <taxon>PACMAD clade</taxon>
        <taxon>Panicoideae</taxon>
        <taxon>Andropogonodae</taxon>
        <taxon>Andropogoneae</taxon>
        <taxon>Tripsacinae</taxon>
        <taxon>Zea</taxon>
    </lineage>
</organism>
<reference evidence="2" key="2">
    <citation type="submission" date="2012-06" db="EMBL/GenBank/DDBJ databases">
        <authorList>
            <person name="Yu Y."/>
            <person name="Currie J."/>
            <person name="Lomeli R."/>
            <person name="Angelova A."/>
            <person name="Collura K."/>
            <person name="Wissotski M."/>
            <person name="Campos D."/>
            <person name="Kudrna D."/>
            <person name="Golser W."/>
            <person name="Ashely E."/>
            <person name="Descour A."/>
            <person name="Fernandes J."/>
            <person name="Soderlund C."/>
            <person name="Walbot V."/>
        </authorList>
    </citation>
    <scope>NUCLEOTIDE SEQUENCE</scope>
    <source>
        <strain evidence="2">B73</strain>
    </source>
</reference>
<proteinExistence type="evidence at transcript level"/>
<reference evidence="2" key="1">
    <citation type="journal article" date="2009" name="PLoS Genet.">
        <title>Sequencing, mapping, and analysis of 27,455 maize full-length cDNAs.</title>
        <authorList>
            <person name="Soderlund C."/>
            <person name="Descour A."/>
            <person name="Kudrna D."/>
            <person name="Bomhoff M."/>
            <person name="Boyd L."/>
            <person name="Currie J."/>
            <person name="Angelova A."/>
            <person name="Collura K."/>
            <person name="Wissotski M."/>
            <person name="Ashley E."/>
            <person name="Morrow D."/>
            <person name="Fernandes J."/>
            <person name="Walbot V."/>
            <person name="Yu Y."/>
        </authorList>
    </citation>
    <scope>NUCLEOTIDE SEQUENCE</scope>
    <source>
        <strain evidence="2">B73</strain>
    </source>
</reference>
<feature type="compositionally biased region" description="Basic and acidic residues" evidence="1">
    <location>
        <begin position="1"/>
        <end position="29"/>
    </location>
</feature>
<protein>
    <submittedName>
        <fullName evidence="2">Uncharacterized protein</fullName>
    </submittedName>
</protein>
<evidence type="ECO:0000313" key="2">
    <source>
        <dbReference type="EMBL" id="ACN36545.1"/>
    </source>
</evidence>
<name>C0PMX9_MAIZE</name>